<dbReference type="OrthoDB" id="154460at2"/>
<reference evidence="7 8" key="1">
    <citation type="submission" date="2019-05" db="EMBL/GenBank/DDBJ databases">
        <authorList>
            <person name="Zhang J.-Y."/>
            <person name="Feg X."/>
            <person name="Du Z.-J."/>
        </authorList>
    </citation>
    <scope>NUCLEOTIDE SEQUENCE [LARGE SCALE GENOMIC DNA]</scope>
    <source>
        <strain evidence="7 8">RZ26</strain>
    </source>
</reference>
<dbReference type="PANTHER" id="PTHR34142">
    <property type="entry name" value="ENDO-BETA-1,4-GLUCANASE A"/>
    <property type="match status" value="1"/>
</dbReference>
<evidence type="ECO:0000259" key="6">
    <source>
        <dbReference type="Pfam" id="PF00150"/>
    </source>
</evidence>
<feature type="domain" description="Glycoside hydrolase family 5" evidence="6">
    <location>
        <begin position="71"/>
        <end position="316"/>
    </location>
</feature>
<keyword evidence="5" id="KW-0732">Signal</keyword>
<dbReference type="PANTHER" id="PTHR34142:SF1">
    <property type="entry name" value="GLYCOSIDE HYDROLASE FAMILY 5 DOMAIN-CONTAINING PROTEIN"/>
    <property type="match status" value="1"/>
</dbReference>
<dbReference type="AlphaFoldDB" id="A0A5S3PHX1"/>
<evidence type="ECO:0000256" key="2">
    <source>
        <dbReference type="ARBA" id="ARBA00023295"/>
    </source>
</evidence>
<feature type="signal peptide" evidence="5">
    <location>
        <begin position="1"/>
        <end position="23"/>
    </location>
</feature>
<protein>
    <submittedName>
        <fullName evidence="7">Glycoside hydrolase family 5 protein</fullName>
    </submittedName>
</protein>
<dbReference type="Gene3D" id="3.20.20.80">
    <property type="entry name" value="Glycosidases"/>
    <property type="match status" value="1"/>
</dbReference>
<feature type="region of interest" description="Disordered" evidence="4">
    <location>
        <begin position="20"/>
        <end position="51"/>
    </location>
</feature>
<dbReference type="InterPro" id="IPR001547">
    <property type="entry name" value="Glyco_hydro_5"/>
</dbReference>
<keyword evidence="8" id="KW-1185">Reference proteome</keyword>
<sequence length="355" mass="40040">MRRICLNLILVCLLISTTSCSSSDEPVVNPEISEDQTPKEEEEEEAPENPVTASSIVDIHGQLSVSGKNLVDKDGNIVQLRGMSLSWTNWWPQFYTKEVVQWLKKDFKATIVRASMGIEDPGGYLENKESQKALIFTVIDAAIEEGLYVVVDWHSHHAEDSVEEAKIFFTEVAQKYGDQPNIIYETYNEPLDTPSWNDVIKPYHEAVIAEIRKYDPDNVVIAGTRTWSQRVDEVIGNQIEDDNVMYTLHYYASSHKQELRDLAKTAIDAGIPLFVTEQGVTEYTGDGFIDIVEANTWWDFLDENNISWLNWSIADKEESSAAVKPGASGSGEWPDSMLTQSGLMVREELRGKNPN</sequence>
<organism evidence="7 8">
    <name type="scientific">Maribacter algarum</name>
    <name type="common">ex Zhang et al. 2020</name>
    <dbReference type="NCBI Taxonomy" id="2578118"/>
    <lineage>
        <taxon>Bacteria</taxon>
        <taxon>Pseudomonadati</taxon>
        <taxon>Bacteroidota</taxon>
        <taxon>Flavobacteriia</taxon>
        <taxon>Flavobacteriales</taxon>
        <taxon>Flavobacteriaceae</taxon>
        <taxon>Maribacter</taxon>
    </lineage>
</organism>
<dbReference type="EMBL" id="VATY01000004">
    <property type="protein sequence ID" value="TMM53868.1"/>
    <property type="molecule type" value="Genomic_DNA"/>
</dbReference>
<dbReference type="GO" id="GO:0004553">
    <property type="term" value="F:hydrolase activity, hydrolyzing O-glycosyl compounds"/>
    <property type="evidence" value="ECO:0007669"/>
    <property type="project" value="InterPro"/>
</dbReference>
<name>A0A5S3PHX1_9FLAO</name>
<accession>A0A5S3PHX1</accession>
<keyword evidence="1 3" id="KW-0378">Hydrolase</keyword>
<dbReference type="InterPro" id="IPR017853">
    <property type="entry name" value="GH"/>
</dbReference>
<dbReference type="PROSITE" id="PS00659">
    <property type="entry name" value="GLYCOSYL_HYDROL_F5"/>
    <property type="match status" value="1"/>
</dbReference>
<dbReference type="Proteomes" id="UP000310314">
    <property type="component" value="Unassembled WGS sequence"/>
</dbReference>
<feature type="region of interest" description="Disordered" evidence="4">
    <location>
        <begin position="320"/>
        <end position="339"/>
    </location>
</feature>
<evidence type="ECO:0000313" key="7">
    <source>
        <dbReference type="EMBL" id="TMM53868.1"/>
    </source>
</evidence>
<dbReference type="PROSITE" id="PS51257">
    <property type="entry name" value="PROKAR_LIPOPROTEIN"/>
    <property type="match status" value="1"/>
</dbReference>
<proteinExistence type="inferred from homology"/>
<dbReference type="InterPro" id="IPR018087">
    <property type="entry name" value="Glyco_hydro_5_CS"/>
</dbReference>
<keyword evidence="2 3" id="KW-0326">Glycosidase</keyword>
<dbReference type="GO" id="GO:0000272">
    <property type="term" value="P:polysaccharide catabolic process"/>
    <property type="evidence" value="ECO:0007669"/>
    <property type="project" value="InterPro"/>
</dbReference>
<evidence type="ECO:0000256" key="3">
    <source>
        <dbReference type="RuleBase" id="RU361153"/>
    </source>
</evidence>
<evidence type="ECO:0000256" key="5">
    <source>
        <dbReference type="SAM" id="SignalP"/>
    </source>
</evidence>
<evidence type="ECO:0000313" key="8">
    <source>
        <dbReference type="Proteomes" id="UP000310314"/>
    </source>
</evidence>
<comment type="caution">
    <text evidence="7">The sequence shown here is derived from an EMBL/GenBank/DDBJ whole genome shotgun (WGS) entry which is preliminary data.</text>
</comment>
<gene>
    <name evidence="7" type="ORF">FEE95_18400</name>
</gene>
<evidence type="ECO:0000256" key="4">
    <source>
        <dbReference type="SAM" id="MobiDB-lite"/>
    </source>
</evidence>
<comment type="similarity">
    <text evidence="3">Belongs to the glycosyl hydrolase 5 (cellulase A) family.</text>
</comment>
<feature type="chain" id="PRO_5024387660" evidence="5">
    <location>
        <begin position="24"/>
        <end position="355"/>
    </location>
</feature>
<dbReference type="Pfam" id="PF00150">
    <property type="entry name" value="Cellulase"/>
    <property type="match status" value="1"/>
</dbReference>
<dbReference type="RefSeq" id="WP_138659491.1">
    <property type="nucleotide sequence ID" value="NZ_VATY01000004.1"/>
</dbReference>
<dbReference type="SUPFAM" id="SSF51445">
    <property type="entry name" value="(Trans)glycosidases"/>
    <property type="match status" value="1"/>
</dbReference>
<evidence type="ECO:0000256" key="1">
    <source>
        <dbReference type="ARBA" id="ARBA00022801"/>
    </source>
</evidence>